<dbReference type="Proteomes" id="UP000004291">
    <property type="component" value="Chromosome"/>
</dbReference>
<dbReference type="STRING" id="411684.HPDFL43_14072"/>
<proteinExistence type="predicted"/>
<reference evidence="1 2" key="1">
    <citation type="submission" date="2007-10" db="EMBL/GenBank/DDBJ databases">
        <authorList>
            <person name="Wagner-Dobler I."/>
            <person name="Ferriera S."/>
            <person name="Johnson J."/>
            <person name="Kravitz S."/>
            <person name="Beeson K."/>
            <person name="Sutton G."/>
            <person name="Rogers Y.-H."/>
            <person name="Friedman R."/>
            <person name="Frazier M."/>
            <person name="Venter J.C."/>
        </authorList>
    </citation>
    <scope>NUCLEOTIDE SEQUENCE [LARGE SCALE GENOMIC DNA]</scope>
    <source>
        <strain evidence="1 2">DFL-43</strain>
    </source>
</reference>
<comment type="caution">
    <text evidence="1">The sequence shown here is derived from an EMBL/GenBank/DDBJ whole genome shotgun (WGS) entry which is preliminary data.</text>
</comment>
<evidence type="ECO:0000313" key="2">
    <source>
        <dbReference type="Proteomes" id="UP000004291"/>
    </source>
</evidence>
<reference evidence="1 2" key="2">
    <citation type="submission" date="2012-06" db="EMBL/GenBank/DDBJ databases">
        <authorList>
            <person name="Fiebig A."/>
        </authorList>
    </citation>
    <scope>NUCLEOTIDE SEQUENCE [LARGE SCALE GENOMIC DNA]</scope>
    <source>
        <strain evidence="1 2">DFL-43</strain>
    </source>
</reference>
<organism evidence="1 2">
    <name type="scientific">Hoeflea phototrophica (strain DSM 17068 / NCIMB 14078 / DFL-43)</name>
    <dbReference type="NCBI Taxonomy" id="411684"/>
    <lineage>
        <taxon>Bacteria</taxon>
        <taxon>Pseudomonadati</taxon>
        <taxon>Pseudomonadota</taxon>
        <taxon>Alphaproteobacteria</taxon>
        <taxon>Hyphomicrobiales</taxon>
        <taxon>Rhizobiaceae</taxon>
        <taxon>Hoeflea</taxon>
    </lineage>
</organism>
<dbReference type="eggNOG" id="COG0553">
    <property type="taxonomic scope" value="Bacteria"/>
</dbReference>
<dbReference type="AlphaFoldDB" id="A9D245"/>
<keyword evidence="2" id="KW-1185">Reference proteome</keyword>
<dbReference type="HOGENOM" id="CLU_100986_0_0_5"/>
<sequence length="252" mass="29344">MELQRLLWQHLDMIEFRTLADDHPDLAHSPLLRGALLTLQYAQEHGSIGLTKTKAFKRVFVHWAVENFNWPGKSAEEMFRYNKVVNEYEFPPVEVLHFLLISLRLGRHIKGEFRLTKRGTKLAQAPGHLFAELIPYFVLQIDHASYARFDNRPFGKWDVWMNVINVEADHGTTEAALFKTFYGEPQDWHTVGWREMAAFSACVLRPLEWAGLLMETRKDDGGKHVCHVFKTPLWRSAIKLDTDDMLRPMSLQ</sequence>
<accession>A9D245</accession>
<name>A9D245_HOEPD</name>
<gene>
    <name evidence="1" type="ORF">HPDFL43_14072</name>
</gene>
<protein>
    <submittedName>
        <fullName evidence="1">Uncharacterized protein</fullName>
    </submittedName>
</protein>
<dbReference type="EMBL" id="ABIA03000004">
    <property type="protein sequence ID" value="EDQ34130.1"/>
    <property type="molecule type" value="Genomic_DNA"/>
</dbReference>
<dbReference type="RefSeq" id="WP_007198576.1">
    <property type="nucleotide sequence ID" value="NZ_CM002917.1"/>
</dbReference>
<evidence type="ECO:0000313" key="1">
    <source>
        <dbReference type="EMBL" id="EDQ34130.1"/>
    </source>
</evidence>